<dbReference type="Pfam" id="PF00126">
    <property type="entry name" value="HTH_1"/>
    <property type="match status" value="1"/>
</dbReference>
<reference evidence="7" key="1">
    <citation type="journal article" date="2019" name="Int. J. Syst. Evol. Microbiol.">
        <title>The Global Catalogue of Microorganisms (GCM) 10K type strain sequencing project: providing services to taxonomists for standard genome sequencing and annotation.</title>
        <authorList>
            <consortium name="The Broad Institute Genomics Platform"/>
            <consortium name="The Broad Institute Genome Sequencing Center for Infectious Disease"/>
            <person name="Wu L."/>
            <person name="Ma J."/>
        </authorList>
    </citation>
    <scope>NUCLEOTIDE SEQUENCE [LARGE SCALE GENOMIC DNA]</scope>
    <source>
        <strain evidence="7">CGMCC 4.7643</strain>
    </source>
</reference>
<dbReference type="PROSITE" id="PS50931">
    <property type="entry name" value="HTH_LYSR"/>
    <property type="match status" value="1"/>
</dbReference>
<sequence length="287" mass="31132">MLDPRLCRSFLAVAETRSFTAAARRLGVGQPTVSQHIRRLEDAAGGLLFARDTHAVDLTARGQAMLGFAQTIVDTEDRAARHFRGAEIRGRVRFGVSEDFALGELPDVLHRLRRSHPLVDVELTVELSDTLAQRLRAGQLDVVLGKRRPGATRGRLLWREPLVWIGSAATVLEPGQPVPLVQYPMPSITRQVAVECLERAGTEWRAACQTSSLTGLRAAATAGLGVSLHARSLIPADLVELPAELGLPDPGDIEFMLLARDSAEEPAVALAEFIMDRVSGLHPTGRP</sequence>
<dbReference type="RefSeq" id="WP_345408114.1">
    <property type="nucleotide sequence ID" value="NZ_BAABHG010000025.1"/>
</dbReference>
<keyword evidence="4" id="KW-0804">Transcription</keyword>
<dbReference type="InterPro" id="IPR036388">
    <property type="entry name" value="WH-like_DNA-bd_sf"/>
</dbReference>
<dbReference type="InterPro" id="IPR005119">
    <property type="entry name" value="LysR_subst-bd"/>
</dbReference>
<proteinExistence type="inferred from homology"/>
<comment type="similarity">
    <text evidence="1">Belongs to the LysR transcriptional regulatory family.</text>
</comment>
<dbReference type="PANTHER" id="PTHR30579:SF7">
    <property type="entry name" value="HTH-TYPE TRANSCRIPTIONAL REGULATOR LRHA-RELATED"/>
    <property type="match status" value="1"/>
</dbReference>
<evidence type="ECO:0000256" key="2">
    <source>
        <dbReference type="ARBA" id="ARBA00023015"/>
    </source>
</evidence>
<evidence type="ECO:0000256" key="4">
    <source>
        <dbReference type="ARBA" id="ARBA00023163"/>
    </source>
</evidence>
<dbReference type="CDD" id="cd00090">
    <property type="entry name" value="HTH_ARSR"/>
    <property type="match status" value="1"/>
</dbReference>
<evidence type="ECO:0000256" key="1">
    <source>
        <dbReference type="ARBA" id="ARBA00009437"/>
    </source>
</evidence>
<dbReference type="PRINTS" id="PR00039">
    <property type="entry name" value="HTHLYSR"/>
</dbReference>
<organism evidence="6 7">
    <name type="scientific">Amycolatopsis samaneae</name>
    <dbReference type="NCBI Taxonomy" id="664691"/>
    <lineage>
        <taxon>Bacteria</taxon>
        <taxon>Bacillati</taxon>
        <taxon>Actinomycetota</taxon>
        <taxon>Actinomycetes</taxon>
        <taxon>Pseudonocardiales</taxon>
        <taxon>Pseudonocardiaceae</taxon>
        <taxon>Amycolatopsis</taxon>
    </lineage>
</organism>
<dbReference type="SUPFAM" id="SSF46785">
    <property type="entry name" value="Winged helix' DNA-binding domain"/>
    <property type="match status" value="1"/>
</dbReference>
<keyword evidence="2" id="KW-0805">Transcription regulation</keyword>
<dbReference type="Proteomes" id="UP001597419">
    <property type="component" value="Unassembled WGS sequence"/>
</dbReference>
<dbReference type="EMBL" id="JBHUKU010000005">
    <property type="protein sequence ID" value="MFD2459284.1"/>
    <property type="molecule type" value="Genomic_DNA"/>
</dbReference>
<dbReference type="Gene3D" id="1.10.10.10">
    <property type="entry name" value="Winged helix-like DNA-binding domain superfamily/Winged helix DNA-binding domain"/>
    <property type="match status" value="1"/>
</dbReference>
<evidence type="ECO:0000259" key="5">
    <source>
        <dbReference type="PROSITE" id="PS50931"/>
    </source>
</evidence>
<dbReference type="Pfam" id="PF03466">
    <property type="entry name" value="LysR_substrate"/>
    <property type="match status" value="1"/>
</dbReference>
<feature type="domain" description="HTH lysR-type" evidence="5">
    <location>
        <begin position="2"/>
        <end position="59"/>
    </location>
</feature>
<accession>A0ABW5GDE8</accession>
<evidence type="ECO:0000313" key="6">
    <source>
        <dbReference type="EMBL" id="MFD2459284.1"/>
    </source>
</evidence>
<gene>
    <name evidence="6" type="ORF">ACFSYJ_11780</name>
</gene>
<keyword evidence="7" id="KW-1185">Reference proteome</keyword>
<keyword evidence="3" id="KW-0238">DNA-binding</keyword>
<dbReference type="PANTHER" id="PTHR30579">
    <property type="entry name" value="TRANSCRIPTIONAL REGULATOR"/>
    <property type="match status" value="1"/>
</dbReference>
<dbReference type="InterPro" id="IPR050176">
    <property type="entry name" value="LTTR"/>
</dbReference>
<name>A0ABW5GDE8_9PSEU</name>
<dbReference type="Gene3D" id="3.40.190.10">
    <property type="entry name" value="Periplasmic binding protein-like II"/>
    <property type="match status" value="2"/>
</dbReference>
<dbReference type="InterPro" id="IPR036390">
    <property type="entry name" value="WH_DNA-bd_sf"/>
</dbReference>
<evidence type="ECO:0000313" key="7">
    <source>
        <dbReference type="Proteomes" id="UP001597419"/>
    </source>
</evidence>
<evidence type="ECO:0000256" key="3">
    <source>
        <dbReference type="ARBA" id="ARBA00023125"/>
    </source>
</evidence>
<dbReference type="InterPro" id="IPR011991">
    <property type="entry name" value="ArsR-like_HTH"/>
</dbReference>
<comment type="caution">
    <text evidence="6">The sequence shown here is derived from an EMBL/GenBank/DDBJ whole genome shotgun (WGS) entry which is preliminary data.</text>
</comment>
<protein>
    <submittedName>
        <fullName evidence="6">LysR substrate-binding domain-containing protein</fullName>
    </submittedName>
</protein>
<dbReference type="InterPro" id="IPR000847">
    <property type="entry name" value="LysR_HTH_N"/>
</dbReference>
<dbReference type="SUPFAM" id="SSF53850">
    <property type="entry name" value="Periplasmic binding protein-like II"/>
    <property type="match status" value="1"/>
</dbReference>